<dbReference type="EMBL" id="CAXLJL010000079">
    <property type="protein sequence ID" value="CAL5130966.1"/>
    <property type="molecule type" value="Genomic_DNA"/>
</dbReference>
<evidence type="ECO:0000256" key="1">
    <source>
        <dbReference type="ARBA" id="ARBA00004430"/>
    </source>
</evidence>
<organism evidence="7 8">
    <name type="scientific">Calicophoron daubneyi</name>
    <name type="common">Rumen fluke</name>
    <name type="synonym">Paramphistomum daubneyi</name>
    <dbReference type="NCBI Taxonomy" id="300641"/>
    <lineage>
        <taxon>Eukaryota</taxon>
        <taxon>Metazoa</taxon>
        <taxon>Spiralia</taxon>
        <taxon>Lophotrochozoa</taxon>
        <taxon>Platyhelminthes</taxon>
        <taxon>Trematoda</taxon>
        <taxon>Digenea</taxon>
        <taxon>Plagiorchiida</taxon>
        <taxon>Pronocephalata</taxon>
        <taxon>Paramphistomoidea</taxon>
        <taxon>Paramphistomidae</taxon>
        <taxon>Calicophoron</taxon>
    </lineage>
</organism>
<evidence type="ECO:0000313" key="7">
    <source>
        <dbReference type="EMBL" id="CAL5130966.1"/>
    </source>
</evidence>
<accession>A0AAV2T4E6</accession>
<reference evidence="7" key="1">
    <citation type="submission" date="2024-06" db="EMBL/GenBank/DDBJ databases">
        <authorList>
            <person name="Liu X."/>
            <person name="Lenzi L."/>
            <person name="Haldenby T S."/>
            <person name="Uol C."/>
        </authorList>
    </citation>
    <scope>NUCLEOTIDE SEQUENCE</scope>
</reference>
<dbReference type="GO" id="GO:0005930">
    <property type="term" value="C:axoneme"/>
    <property type="evidence" value="ECO:0007669"/>
    <property type="project" value="UniProtKB-SubCell"/>
</dbReference>
<evidence type="ECO:0000256" key="4">
    <source>
        <dbReference type="ARBA" id="ARBA00034139"/>
    </source>
</evidence>
<feature type="repeat" description="TPR" evidence="6">
    <location>
        <begin position="324"/>
        <end position="357"/>
    </location>
</feature>
<dbReference type="AlphaFoldDB" id="A0AAV2T4E6"/>
<feature type="repeat" description="TPR" evidence="6">
    <location>
        <begin position="364"/>
        <end position="397"/>
    </location>
</feature>
<sequence>MSRESSEERQNASKCPFEVYRSEGDSLFLRKKYEKATECYNQALEKKPGDPYCLIKRSACYVSMSKYDEALSDADAALKAEPGNHRALYQKAEVLYNRGEFEFALIFFHRGRKKRPELQEFRLGIQKCEEAIRNSLDNKNALRMNSAGSKAFLKHLEDKNQKRPATKITKGKEKQTKVDDVPLHILPRNKCRAIFTHLFTDHEYLKRLDTQEMASKKWRTACSDEVRKITREGLDYLDARSRFWHQEKPVYAYKIHKMNKNAMKLEKKKKQGLAIIKVLEKLHEIDEHQHMEEHVIAVKLAESLRHDVGLWSEDEFPNRLEVLANVNSMLGLSHLELGNYDKALSAHERAFRLGIQCNLPEIVSHAVDNLGRVHAKKGNYQEAINIWQQKLENCGDDYELTWLHYEIGRCFLELEDPNAALEHGDEALRLAKQIGDEAWQLNIHVLIGQANLHLKKRAEAHTSFLIAHSLAKMLKAGDAEKAILEVMDEFQSTECELDSESITISDLKSEESPLKAQSVS</sequence>
<keyword evidence="2" id="KW-0677">Repeat</keyword>
<gene>
    <name evidence="7" type="ORF">CDAUBV1_LOCUS3165</name>
</gene>
<dbReference type="PANTHER" id="PTHR23040:SF2">
    <property type="entry name" value="OUTER DYNEIN ARM-DOCKING COMPLEX SUBUNIT 4"/>
    <property type="match status" value="1"/>
</dbReference>
<comment type="subcellular location">
    <subcellularLocation>
        <location evidence="1">Cytoplasm</location>
        <location evidence="1">Cytoskeleton</location>
        <location evidence="1">Cilium axoneme</location>
    </subcellularLocation>
</comment>
<dbReference type="InterPro" id="IPR011990">
    <property type="entry name" value="TPR-like_helical_dom_sf"/>
</dbReference>
<dbReference type="InterPro" id="IPR013105">
    <property type="entry name" value="TPR_2"/>
</dbReference>
<name>A0AAV2T4E6_CALDB</name>
<comment type="caution">
    <text evidence="7">The sequence shown here is derived from an EMBL/GenBank/DDBJ whole genome shotgun (WGS) entry which is preliminary data.</text>
</comment>
<dbReference type="SUPFAM" id="SSF48452">
    <property type="entry name" value="TPR-like"/>
    <property type="match status" value="2"/>
</dbReference>
<dbReference type="Proteomes" id="UP001497525">
    <property type="component" value="Unassembled WGS sequence"/>
</dbReference>
<feature type="repeat" description="TPR" evidence="6">
    <location>
        <begin position="51"/>
        <end position="84"/>
    </location>
</feature>
<proteinExistence type="predicted"/>
<dbReference type="InterPro" id="IPR019734">
    <property type="entry name" value="TPR_rpt"/>
</dbReference>
<keyword evidence="3 6" id="KW-0802">TPR repeat</keyword>
<evidence type="ECO:0000256" key="2">
    <source>
        <dbReference type="ARBA" id="ARBA00022737"/>
    </source>
</evidence>
<dbReference type="Pfam" id="PF13432">
    <property type="entry name" value="TPR_16"/>
    <property type="match status" value="1"/>
</dbReference>
<dbReference type="PROSITE" id="PS50005">
    <property type="entry name" value="TPR"/>
    <property type="match status" value="4"/>
</dbReference>
<dbReference type="Pfam" id="PF07719">
    <property type="entry name" value="TPR_2"/>
    <property type="match status" value="1"/>
</dbReference>
<dbReference type="Gene3D" id="1.25.40.10">
    <property type="entry name" value="Tetratricopeptide repeat domain"/>
    <property type="match status" value="2"/>
</dbReference>
<evidence type="ECO:0000256" key="3">
    <source>
        <dbReference type="ARBA" id="ARBA00022803"/>
    </source>
</evidence>
<dbReference type="PANTHER" id="PTHR23040">
    <property type="match status" value="1"/>
</dbReference>
<evidence type="ECO:0000313" key="8">
    <source>
        <dbReference type="Proteomes" id="UP001497525"/>
    </source>
</evidence>
<evidence type="ECO:0000256" key="5">
    <source>
        <dbReference type="ARBA" id="ARBA00034143"/>
    </source>
</evidence>
<dbReference type="InterPro" id="IPR040111">
    <property type="entry name" value="ODAD4"/>
</dbReference>
<protein>
    <recommendedName>
        <fullName evidence="4">Outer dynein arm-docking complex subunit 4</fullName>
    </recommendedName>
    <alternativeName>
        <fullName evidence="5">Tetratricopeptide repeat protein 25</fullName>
    </alternativeName>
</protein>
<dbReference type="Pfam" id="PF13424">
    <property type="entry name" value="TPR_12"/>
    <property type="match status" value="1"/>
</dbReference>
<dbReference type="SMART" id="SM00028">
    <property type="entry name" value="TPR"/>
    <property type="match status" value="6"/>
</dbReference>
<evidence type="ECO:0000256" key="6">
    <source>
        <dbReference type="PROSITE-ProRule" id="PRU00339"/>
    </source>
</evidence>
<feature type="repeat" description="TPR" evidence="6">
    <location>
        <begin position="17"/>
        <end position="50"/>
    </location>
</feature>